<keyword evidence="3" id="KW-1185">Reference proteome</keyword>
<feature type="non-terminal residue" evidence="2">
    <location>
        <position position="1"/>
    </location>
</feature>
<gene>
    <name evidence="2" type="ORF">K470DRAFT_194462</name>
</gene>
<reference evidence="2" key="1">
    <citation type="journal article" date="2020" name="Stud. Mycol.">
        <title>101 Dothideomycetes genomes: a test case for predicting lifestyles and emergence of pathogens.</title>
        <authorList>
            <person name="Haridas S."/>
            <person name="Albert R."/>
            <person name="Binder M."/>
            <person name="Bloem J."/>
            <person name="Labutti K."/>
            <person name="Salamov A."/>
            <person name="Andreopoulos B."/>
            <person name="Baker S."/>
            <person name="Barry K."/>
            <person name="Bills G."/>
            <person name="Bluhm B."/>
            <person name="Cannon C."/>
            <person name="Castanera R."/>
            <person name="Culley D."/>
            <person name="Daum C."/>
            <person name="Ezra D."/>
            <person name="Gonzalez J."/>
            <person name="Henrissat B."/>
            <person name="Kuo A."/>
            <person name="Liang C."/>
            <person name="Lipzen A."/>
            <person name="Lutzoni F."/>
            <person name="Magnuson J."/>
            <person name="Mondo S."/>
            <person name="Nolan M."/>
            <person name="Ohm R."/>
            <person name="Pangilinan J."/>
            <person name="Park H.-J."/>
            <person name="Ramirez L."/>
            <person name="Alfaro M."/>
            <person name="Sun H."/>
            <person name="Tritt A."/>
            <person name="Yoshinaga Y."/>
            <person name="Zwiers L.-H."/>
            <person name="Turgeon B."/>
            <person name="Goodwin S."/>
            <person name="Spatafora J."/>
            <person name="Crous P."/>
            <person name="Grigoriev I."/>
        </authorList>
    </citation>
    <scope>NUCLEOTIDE SEQUENCE</scope>
    <source>
        <strain evidence="2">CBS 480.64</strain>
    </source>
</reference>
<dbReference type="PANTHER" id="PTHR21148">
    <property type="entry name" value="THIOREDOXIN DOMAIN-CONTAINING PROTEIN 9"/>
    <property type="match status" value="1"/>
</dbReference>
<evidence type="ECO:0000313" key="3">
    <source>
        <dbReference type="Proteomes" id="UP000799421"/>
    </source>
</evidence>
<protein>
    <submittedName>
        <fullName evidence="2">Thioredoxin-like protein</fullName>
    </submittedName>
</protein>
<dbReference type="AlphaFoldDB" id="A0A6A7C4R0"/>
<feature type="domain" description="Thioredoxin" evidence="1">
    <location>
        <begin position="7"/>
        <end position="78"/>
    </location>
</feature>
<name>A0A6A7C4R0_9PEZI</name>
<dbReference type="Proteomes" id="UP000799421">
    <property type="component" value="Unassembled WGS sequence"/>
</dbReference>
<dbReference type="SUPFAM" id="SSF52833">
    <property type="entry name" value="Thioredoxin-like"/>
    <property type="match status" value="1"/>
</dbReference>
<dbReference type="Pfam" id="PF00085">
    <property type="entry name" value="Thioredoxin"/>
    <property type="match status" value="1"/>
</dbReference>
<dbReference type="EMBL" id="MU005969">
    <property type="protein sequence ID" value="KAF2861945.1"/>
    <property type="molecule type" value="Genomic_DNA"/>
</dbReference>
<dbReference type="Gene3D" id="3.40.30.10">
    <property type="entry name" value="Glutaredoxin"/>
    <property type="match status" value="1"/>
</dbReference>
<evidence type="ECO:0000313" key="2">
    <source>
        <dbReference type="EMBL" id="KAF2861945.1"/>
    </source>
</evidence>
<dbReference type="InterPro" id="IPR036249">
    <property type="entry name" value="Thioredoxin-like_sf"/>
</dbReference>
<sequence length="109" mass="12240">LTLTTTEARCVVHFAKEEFARCRTMDTALEQLAKRHVETRFVRLEATEAPWVVERLKVRVLPCVMGFVGGKSVARITGFEGLGGGREEQSGFSLGKLERKLVEYGVLER</sequence>
<dbReference type="OrthoDB" id="10257948at2759"/>
<proteinExistence type="predicted"/>
<dbReference type="InterPro" id="IPR013766">
    <property type="entry name" value="Thioredoxin_domain"/>
</dbReference>
<evidence type="ECO:0000259" key="1">
    <source>
        <dbReference type="Pfam" id="PF00085"/>
    </source>
</evidence>
<feature type="non-terminal residue" evidence="2">
    <location>
        <position position="109"/>
    </location>
</feature>
<organism evidence="2 3">
    <name type="scientific">Piedraia hortae CBS 480.64</name>
    <dbReference type="NCBI Taxonomy" id="1314780"/>
    <lineage>
        <taxon>Eukaryota</taxon>
        <taxon>Fungi</taxon>
        <taxon>Dikarya</taxon>
        <taxon>Ascomycota</taxon>
        <taxon>Pezizomycotina</taxon>
        <taxon>Dothideomycetes</taxon>
        <taxon>Dothideomycetidae</taxon>
        <taxon>Capnodiales</taxon>
        <taxon>Piedraiaceae</taxon>
        <taxon>Piedraia</taxon>
    </lineage>
</organism>
<accession>A0A6A7C4R0</accession>